<protein>
    <submittedName>
        <fullName evidence="4">AcrR family transcriptional regulator</fullName>
    </submittedName>
</protein>
<dbReference type="GO" id="GO:0003700">
    <property type="term" value="F:DNA-binding transcription factor activity"/>
    <property type="evidence" value="ECO:0007669"/>
    <property type="project" value="TreeGrafter"/>
</dbReference>
<evidence type="ECO:0000256" key="2">
    <source>
        <dbReference type="PROSITE-ProRule" id="PRU00335"/>
    </source>
</evidence>
<dbReference type="Gene3D" id="1.10.357.10">
    <property type="entry name" value="Tetracycline Repressor, domain 2"/>
    <property type="match status" value="1"/>
</dbReference>
<keyword evidence="1 2" id="KW-0238">DNA-binding</keyword>
<dbReference type="GO" id="GO:0000976">
    <property type="term" value="F:transcription cis-regulatory region binding"/>
    <property type="evidence" value="ECO:0007669"/>
    <property type="project" value="TreeGrafter"/>
</dbReference>
<dbReference type="PRINTS" id="PR00455">
    <property type="entry name" value="HTHTETR"/>
</dbReference>
<dbReference type="EMBL" id="JACHWR010000001">
    <property type="protein sequence ID" value="MBB3041566.1"/>
    <property type="molecule type" value="Genomic_DNA"/>
</dbReference>
<dbReference type="InterPro" id="IPR009057">
    <property type="entry name" value="Homeodomain-like_sf"/>
</dbReference>
<dbReference type="PANTHER" id="PTHR30055:SF146">
    <property type="entry name" value="HTH-TYPE TRANSCRIPTIONAL DUAL REGULATOR CECR"/>
    <property type="match status" value="1"/>
</dbReference>
<evidence type="ECO:0000313" key="4">
    <source>
        <dbReference type="EMBL" id="MBB3041566.1"/>
    </source>
</evidence>
<dbReference type="AlphaFoldDB" id="A0A7W4Z170"/>
<dbReference type="SUPFAM" id="SSF46689">
    <property type="entry name" value="Homeodomain-like"/>
    <property type="match status" value="1"/>
</dbReference>
<evidence type="ECO:0000256" key="1">
    <source>
        <dbReference type="ARBA" id="ARBA00023125"/>
    </source>
</evidence>
<gene>
    <name evidence="4" type="ORF">FHU40_001367</name>
</gene>
<comment type="caution">
    <text evidence="4">The sequence shown here is derived from an EMBL/GenBank/DDBJ whole genome shotgun (WGS) entry which is preliminary data.</text>
</comment>
<proteinExistence type="predicted"/>
<evidence type="ECO:0000259" key="3">
    <source>
        <dbReference type="PROSITE" id="PS50977"/>
    </source>
</evidence>
<keyword evidence="5" id="KW-1185">Reference proteome</keyword>
<dbReference type="PROSITE" id="PS50977">
    <property type="entry name" value="HTH_TETR_2"/>
    <property type="match status" value="1"/>
</dbReference>
<reference evidence="4 5" key="1">
    <citation type="submission" date="2020-08" db="EMBL/GenBank/DDBJ databases">
        <title>Sequencing the genomes of 1000 actinobacteria strains.</title>
        <authorList>
            <person name="Klenk H.-P."/>
        </authorList>
    </citation>
    <scope>NUCLEOTIDE SEQUENCE [LARGE SCALE GENOMIC DNA]</scope>
    <source>
        <strain evidence="4 5">DSM 105498</strain>
    </source>
</reference>
<feature type="domain" description="HTH tetR-type" evidence="3">
    <location>
        <begin position="16"/>
        <end position="76"/>
    </location>
</feature>
<organism evidence="4 5">
    <name type="scientific">Nocardioides soli</name>
    <dbReference type="NCBI Taxonomy" id="1036020"/>
    <lineage>
        <taxon>Bacteria</taxon>
        <taxon>Bacillati</taxon>
        <taxon>Actinomycetota</taxon>
        <taxon>Actinomycetes</taxon>
        <taxon>Propionibacteriales</taxon>
        <taxon>Nocardioidaceae</taxon>
        <taxon>Nocardioides</taxon>
    </lineage>
</organism>
<dbReference type="RefSeq" id="WP_246389976.1">
    <property type="nucleotide sequence ID" value="NZ_JACHWR010000001.1"/>
</dbReference>
<feature type="DNA-binding region" description="H-T-H motif" evidence="2">
    <location>
        <begin position="39"/>
        <end position="58"/>
    </location>
</feature>
<dbReference type="Pfam" id="PF00440">
    <property type="entry name" value="TetR_N"/>
    <property type="match status" value="1"/>
</dbReference>
<dbReference type="Proteomes" id="UP000589626">
    <property type="component" value="Unassembled WGS sequence"/>
</dbReference>
<dbReference type="InterPro" id="IPR050109">
    <property type="entry name" value="HTH-type_TetR-like_transc_reg"/>
</dbReference>
<evidence type="ECO:0000313" key="5">
    <source>
        <dbReference type="Proteomes" id="UP000589626"/>
    </source>
</evidence>
<accession>A0A7W4Z170</accession>
<dbReference type="InterPro" id="IPR001647">
    <property type="entry name" value="HTH_TetR"/>
</dbReference>
<dbReference type="PANTHER" id="PTHR30055">
    <property type="entry name" value="HTH-TYPE TRANSCRIPTIONAL REGULATOR RUTR"/>
    <property type="match status" value="1"/>
</dbReference>
<name>A0A7W4Z170_9ACTN</name>
<sequence>MNAAGRAQKVSRMSAEDRRELVLEAATRAFARGGYAGTSTDAVAKEAGVSQPYVVRMFGTKLDLFLEVFERAVGRIRDAFAAVLDEGPFDPTSEDDRARMGIAYTELLQDQDFLQVMMHGFSAGGVPEIGAAARRCMGEVFATIKRTGWDDEETRDFIAYGMLLNVMISMRAHEHLDEGDPLTALATCAFGDAIEMLESPA</sequence>